<evidence type="ECO:0000256" key="2">
    <source>
        <dbReference type="SAM" id="MobiDB-lite"/>
    </source>
</evidence>
<feature type="coiled-coil region" evidence="1">
    <location>
        <begin position="104"/>
        <end position="131"/>
    </location>
</feature>
<accession>A0ABW4PTK3</accession>
<dbReference type="EMBL" id="JBHUFL010000001">
    <property type="protein sequence ID" value="MFD1833450.1"/>
    <property type="molecule type" value="Genomic_DNA"/>
</dbReference>
<organism evidence="4 5">
    <name type="scientific">Brachybacterium rhamnosum</name>
    <dbReference type="NCBI Taxonomy" id="173361"/>
    <lineage>
        <taxon>Bacteria</taxon>
        <taxon>Bacillati</taxon>
        <taxon>Actinomycetota</taxon>
        <taxon>Actinomycetes</taxon>
        <taxon>Micrococcales</taxon>
        <taxon>Dermabacteraceae</taxon>
        <taxon>Brachybacterium</taxon>
    </lineage>
</organism>
<evidence type="ECO:0000256" key="3">
    <source>
        <dbReference type="SAM" id="Phobius"/>
    </source>
</evidence>
<feature type="compositionally biased region" description="Low complexity" evidence="2">
    <location>
        <begin position="30"/>
        <end position="47"/>
    </location>
</feature>
<feature type="compositionally biased region" description="Low complexity" evidence="2">
    <location>
        <begin position="222"/>
        <end position="239"/>
    </location>
</feature>
<keyword evidence="3" id="KW-0812">Transmembrane</keyword>
<dbReference type="RefSeq" id="WP_343903214.1">
    <property type="nucleotide sequence ID" value="NZ_BAAAIS010000001.1"/>
</dbReference>
<comment type="caution">
    <text evidence="4">The sequence shown here is derived from an EMBL/GenBank/DDBJ whole genome shotgun (WGS) entry which is preliminary data.</text>
</comment>
<keyword evidence="3" id="KW-0472">Membrane</keyword>
<keyword evidence="3" id="KW-1133">Transmembrane helix</keyword>
<feature type="region of interest" description="Disordered" evidence="2">
    <location>
        <begin position="197"/>
        <end position="239"/>
    </location>
</feature>
<dbReference type="Pfam" id="PF04977">
    <property type="entry name" value="DivIC"/>
    <property type="match status" value="1"/>
</dbReference>
<feature type="region of interest" description="Disordered" evidence="2">
    <location>
        <begin position="1"/>
        <end position="73"/>
    </location>
</feature>
<evidence type="ECO:0000313" key="4">
    <source>
        <dbReference type="EMBL" id="MFD1833450.1"/>
    </source>
</evidence>
<dbReference type="Proteomes" id="UP001597280">
    <property type="component" value="Unassembled WGS sequence"/>
</dbReference>
<reference evidence="5" key="1">
    <citation type="journal article" date="2019" name="Int. J. Syst. Evol. Microbiol.">
        <title>The Global Catalogue of Microorganisms (GCM) 10K type strain sequencing project: providing services to taxonomists for standard genome sequencing and annotation.</title>
        <authorList>
            <consortium name="The Broad Institute Genomics Platform"/>
            <consortium name="The Broad Institute Genome Sequencing Center for Infectious Disease"/>
            <person name="Wu L."/>
            <person name="Ma J."/>
        </authorList>
    </citation>
    <scope>NUCLEOTIDE SEQUENCE [LARGE SCALE GENOMIC DNA]</scope>
    <source>
        <strain evidence="5">JCM 11650</strain>
    </source>
</reference>
<proteinExistence type="predicted"/>
<name>A0ABW4PTK3_9MICO</name>
<dbReference type="InterPro" id="IPR007060">
    <property type="entry name" value="FtsL/DivIC"/>
</dbReference>
<feature type="compositionally biased region" description="Acidic residues" evidence="2">
    <location>
        <begin position="204"/>
        <end position="221"/>
    </location>
</feature>
<keyword evidence="5" id="KW-1185">Reference proteome</keyword>
<sequence length="239" mass="25035">MTSKRPGAPRSARRPVPASGGRRAGGAPGAGPSARGSRASGRASSAGTTSDRHRGPAAASRPRTTSSCAAAEDGPGITITRRTLVLVTLVVVALAALVPTINSYVAQRQQLAALHEQVSQQQDEVDELQSEVDRWQDPAFVAAQARERLLFAMPGETQYRLTDTSGRDVPLTEDEKAVEASASGEWFSTLWDSLEGASRLTAEDIPDETGSDSPEDAETTDPADPADTPTPSSTEDATP</sequence>
<feature type="transmembrane region" description="Helical" evidence="3">
    <location>
        <begin position="84"/>
        <end position="105"/>
    </location>
</feature>
<gene>
    <name evidence="4" type="ORF">ACFSDA_00050</name>
</gene>
<evidence type="ECO:0000256" key="1">
    <source>
        <dbReference type="SAM" id="Coils"/>
    </source>
</evidence>
<keyword evidence="1" id="KW-0175">Coiled coil</keyword>
<protein>
    <submittedName>
        <fullName evidence="4">Septum formation initiator family protein</fullName>
    </submittedName>
</protein>
<evidence type="ECO:0000313" key="5">
    <source>
        <dbReference type="Proteomes" id="UP001597280"/>
    </source>
</evidence>